<dbReference type="Proteomes" id="UP000249526">
    <property type="component" value="Unassembled WGS sequence"/>
</dbReference>
<dbReference type="GeneID" id="37163189"/>
<organism evidence="1 2">
    <name type="scientific">Aspergillus piperis CBS 112811</name>
    <dbReference type="NCBI Taxonomy" id="1448313"/>
    <lineage>
        <taxon>Eukaryota</taxon>
        <taxon>Fungi</taxon>
        <taxon>Dikarya</taxon>
        <taxon>Ascomycota</taxon>
        <taxon>Pezizomycotina</taxon>
        <taxon>Eurotiomycetes</taxon>
        <taxon>Eurotiomycetidae</taxon>
        <taxon>Eurotiales</taxon>
        <taxon>Aspergillaceae</taxon>
        <taxon>Aspergillus</taxon>
        <taxon>Aspergillus subgen. Circumdati</taxon>
    </lineage>
</organism>
<dbReference type="RefSeq" id="XP_025517837.1">
    <property type="nucleotide sequence ID" value="XM_025659787.1"/>
</dbReference>
<proteinExistence type="predicted"/>
<sequence length="151" mass="17240">MIARTGWTLRSEYSRVDKARKKNHRRFEEIDYIEALMTETRTGRDLSNNYKRGQRGLERWLEGKIGKIADAVALLETGQVGRDHFWVIESDGDGWIMTGAARSAGMTMASAGGKDGGGMQGRRGFNFVAGKEAAVERRWKRWRRKKERMEG</sequence>
<accession>A0A8G1VPK1</accession>
<dbReference type="EMBL" id="KZ825058">
    <property type="protein sequence ID" value="RAH59915.1"/>
    <property type="molecule type" value="Genomic_DNA"/>
</dbReference>
<keyword evidence="2" id="KW-1185">Reference proteome</keyword>
<evidence type="ECO:0000313" key="1">
    <source>
        <dbReference type="EMBL" id="RAH59915.1"/>
    </source>
</evidence>
<protein>
    <submittedName>
        <fullName evidence="1">Uncharacterized protein</fullName>
    </submittedName>
</protein>
<evidence type="ECO:0000313" key="2">
    <source>
        <dbReference type="Proteomes" id="UP000249526"/>
    </source>
</evidence>
<dbReference type="AlphaFoldDB" id="A0A8G1VPK1"/>
<name>A0A8G1VPK1_9EURO</name>
<gene>
    <name evidence="1" type="ORF">BO85DRAFT_447779</name>
</gene>
<reference evidence="1 2" key="1">
    <citation type="submission" date="2018-02" db="EMBL/GenBank/DDBJ databases">
        <title>The genomes of Aspergillus section Nigri reveals drivers in fungal speciation.</title>
        <authorList>
            <consortium name="DOE Joint Genome Institute"/>
            <person name="Vesth T.C."/>
            <person name="Nybo J."/>
            <person name="Theobald S."/>
            <person name="Brandl J."/>
            <person name="Frisvad J.C."/>
            <person name="Nielsen K.F."/>
            <person name="Lyhne E.K."/>
            <person name="Kogle M.E."/>
            <person name="Kuo A."/>
            <person name="Riley R."/>
            <person name="Clum A."/>
            <person name="Nolan M."/>
            <person name="Lipzen A."/>
            <person name="Salamov A."/>
            <person name="Henrissat B."/>
            <person name="Wiebenga A."/>
            <person name="De vries R.P."/>
            <person name="Grigoriev I.V."/>
            <person name="Mortensen U.H."/>
            <person name="Andersen M.R."/>
            <person name="Baker S.E."/>
        </authorList>
    </citation>
    <scope>NUCLEOTIDE SEQUENCE [LARGE SCALE GENOMIC DNA]</scope>
    <source>
        <strain evidence="1 2">CBS 112811</strain>
    </source>
</reference>